<dbReference type="Proteomes" id="UP000268469">
    <property type="component" value="Unassembled WGS sequence"/>
</dbReference>
<gene>
    <name evidence="1" type="ORF">DRP53_01925</name>
</gene>
<reference evidence="1 2" key="1">
    <citation type="submission" date="2018-06" db="EMBL/GenBank/DDBJ databases">
        <title>Extensive metabolic versatility and redundancy in microbially diverse, dynamic hydrothermal sediments.</title>
        <authorList>
            <person name="Dombrowski N."/>
            <person name="Teske A."/>
            <person name="Baker B.J."/>
        </authorList>
    </citation>
    <scope>NUCLEOTIDE SEQUENCE [LARGE SCALE GENOMIC DNA]</scope>
    <source>
        <strain evidence="1">B36_G15</strain>
    </source>
</reference>
<name>A0A660SKQ0_UNCW3</name>
<evidence type="ECO:0000313" key="1">
    <source>
        <dbReference type="EMBL" id="RKX71349.1"/>
    </source>
</evidence>
<evidence type="ECO:0008006" key="3">
    <source>
        <dbReference type="Google" id="ProtNLM"/>
    </source>
</evidence>
<proteinExistence type="predicted"/>
<dbReference type="AlphaFoldDB" id="A0A660SKQ0"/>
<evidence type="ECO:0000313" key="2">
    <source>
        <dbReference type="Proteomes" id="UP000268469"/>
    </source>
</evidence>
<protein>
    <recommendedName>
        <fullName evidence="3">Outer membrane protein beta-barrel domain-containing protein</fullName>
    </recommendedName>
</protein>
<accession>A0A660SKQ0</accession>
<organism evidence="1 2">
    <name type="scientific">candidate division WOR-3 bacterium</name>
    <dbReference type="NCBI Taxonomy" id="2052148"/>
    <lineage>
        <taxon>Bacteria</taxon>
        <taxon>Bacteria division WOR-3</taxon>
    </lineage>
</organism>
<sequence>MRITSLLLLSFSILFPLERGGFGGFSINLLFPDVDEMNQHFRSGGIPSLSGRPIGIGGSGFALINRILIGGSGYSAKEIAESDSIRAELSIGSGEFKIGYGVLSSSYLNLALSFGFGGAGYKLSLRPLLPDVNFDDLLKDPRRYVDLEFGHFLIHPECHLFISIPFQPFSFFHIGLSGGINLNLFTPEWSYDNKRVLNGPKLGTLTPVFSINFLFGGGI</sequence>
<dbReference type="EMBL" id="QNBE01000011">
    <property type="protein sequence ID" value="RKX71349.1"/>
    <property type="molecule type" value="Genomic_DNA"/>
</dbReference>
<comment type="caution">
    <text evidence="1">The sequence shown here is derived from an EMBL/GenBank/DDBJ whole genome shotgun (WGS) entry which is preliminary data.</text>
</comment>